<reference evidence="2" key="1">
    <citation type="submission" date="2025-08" db="UniProtKB">
        <authorList>
            <consortium name="Ensembl"/>
        </authorList>
    </citation>
    <scope>IDENTIFICATION</scope>
</reference>
<dbReference type="STRING" id="56723.ENSLBEP00000009705"/>
<dbReference type="SMART" id="SM00198">
    <property type="entry name" value="SCP"/>
    <property type="match status" value="1"/>
</dbReference>
<protein>
    <recommendedName>
        <fullName evidence="1">EGF-like domain-containing protein</fullName>
    </recommendedName>
</protein>
<dbReference type="FunFam" id="3.40.33.10:FF:000014">
    <property type="entry name" value="C-type lectin domain family 18 member A"/>
    <property type="match status" value="1"/>
</dbReference>
<evidence type="ECO:0000259" key="1">
    <source>
        <dbReference type="PROSITE" id="PS00022"/>
    </source>
</evidence>
<dbReference type="InterPro" id="IPR035940">
    <property type="entry name" value="CAP_sf"/>
</dbReference>
<dbReference type="PANTHER" id="PTHR10334">
    <property type="entry name" value="CYSTEINE-RICH SECRETORY PROTEIN-RELATED"/>
    <property type="match status" value="1"/>
</dbReference>
<dbReference type="AlphaFoldDB" id="A0A3Q3LLJ1"/>
<dbReference type="Proteomes" id="UP000261660">
    <property type="component" value="Unplaced"/>
</dbReference>
<dbReference type="Pfam" id="PF00188">
    <property type="entry name" value="CAP"/>
    <property type="match status" value="1"/>
</dbReference>
<dbReference type="InterPro" id="IPR001283">
    <property type="entry name" value="CRISP-related"/>
</dbReference>
<reference evidence="2" key="2">
    <citation type="submission" date="2025-09" db="UniProtKB">
        <authorList>
            <consortium name="Ensembl"/>
        </authorList>
    </citation>
    <scope>IDENTIFICATION</scope>
</reference>
<organism evidence="2 3">
    <name type="scientific">Labrus bergylta</name>
    <name type="common">ballan wrasse</name>
    <dbReference type="NCBI Taxonomy" id="56723"/>
    <lineage>
        <taxon>Eukaryota</taxon>
        <taxon>Metazoa</taxon>
        <taxon>Chordata</taxon>
        <taxon>Craniata</taxon>
        <taxon>Vertebrata</taxon>
        <taxon>Euteleostomi</taxon>
        <taxon>Actinopterygii</taxon>
        <taxon>Neopterygii</taxon>
        <taxon>Teleostei</taxon>
        <taxon>Neoteleostei</taxon>
        <taxon>Acanthomorphata</taxon>
        <taxon>Eupercaria</taxon>
        <taxon>Labriformes</taxon>
        <taxon>Labridae</taxon>
        <taxon>Labrus</taxon>
    </lineage>
</organism>
<proteinExistence type="predicted"/>
<dbReference type="PROSITE" id="PS00022">
    <property type="entry name" value="EGF_1"/>
    <property type="match status" value="1"/>
</dbReference>
<keyword evidence="3" id="KW-1185">Reference proteome</keyword>
<dbReference type="SUPFAM" id="SSF55797">
    <property type="entry name" value="PR-1-like"/>
    <property type="match status" value="1"/>
</dbReference>
<sequence>HSQIVAQHNRLRSRVKPMAANMQKMEWNEKLALLAEEKAAWCHTDPSPQHSSAVSHVGWNAHLSPYGVNSFSDVIDSWFEEEDNFLFLSGQCRENATCRHYTQVLMVWATSNQVGCATQLCLREGDLREMFVCAYFPGGNWEVNGRLVTPYKTGVYCSLCTSSMSGCFRLWDHVGGLCEIPKNPCRMSCGLNGHLNITSCKCKCDPGFTGRLCQVRCSVQCVHGRFKEEECSCLCDVGYGGFVSLQKRCSIPSTAVT</sequence>
<dbReference type="InParanoid" id="A0A3Q3LLJ1"/>
<dbReference type="InterPro" id="IPR000742">
    <property type="entry name" value="EGF"/>
</dbReference>
<dbReference type="InterPro" id="IPR014044">
    <property type="entry name" value="CAP_dom"/>
</dbReference>
<dbReference type="GeneTree" id="ENSGT00900000141128"/>
<dbReference type="Ensembl" id="ENSLBET00000010229.1">
    <property type="protein sequence ID" value="ENSLBEP00000009705.1"/>
    <property type="gene ID" value="ENSLBEG00000007491.1"/>
</dbReference>
<dbReference type="PRINTS" id="PR00837">
    <property type="entry name" value="V5TPXLIKE"/>
</dbReference>
<dbReference type="Gene3D" id="3.40.33.10">
    <property type="entry name" value="CAP"/>
    <property type="match status" value="1"/>
</dbReference>
<feature type="domain" description="EGF-like" evidence="1">
    <location>
        <begin position="202"/>
        <end position="213"/>
    </location>
</feature>
<accession>A0A3Q3LLJ1</accession>
<name>A0A3Q3LLJ1_9LABR</name>
<evidence type="ECO:0000313" key="3">
    <source>
        <dbReference type="Proteomes" id="UP000261660"/>
    </source>
</evidence>
<evidence type="ECO:0000313" key="2">
    <source>
        <dbReference type="Ensembl" id="ENSLBEP00000009705.1"/>
    </source>
</evidence>